<reference evidence="8 9" key="1">
    <citation type="submission" date="2009-01" db="EMBL/GenBank/DDBJ databases">
        <title>Complete sequence of Geobacter sp. FRC-32.</title>
        <authorList>
            <consortium name="US DOE Joint Genome Institute"/>
            <person name="Lucas S."/>
            <person name="Copeland A."/>
            <person name="Lapidus A."/>
            <person name="Glavina del Rio T."/>
            <person name="Dalin E."/>
            <person name="Tice H."/>
            <person name="Bruce D."/>
            <person name="Goodwin L."/>
            <person name="Pitluck S."/>
            <person name="Saunders E."/>
            <person name="Brettin T."/>
            <person name="Detter J.C."/>
            <person name="Han C."/>
            <person name="Larimer F."/>
            <person name="Land M."/>
            <person name="Hauser L."/>
            <person name="Kyrpides N."/>
            <person name="Ovchinnikova G."/>
            <person name="Kostka J."/>
            <person name="Richardson P."/>
        </authorList>
    </citation>
    <scope>NUCLEOTIDE SEQUENCE [LARGE SCALE GENOMIC DNA]</scope>
    <source>
        <strain evidence="9">DSM 22248 / JCM 15807 / FRC-32</strain>
    </source>
</reference>
<dbReference type="InterPro" id="IPR004572">
    <property type="entry name" value="Protoporphyrinogen_oxidase"/>
</dbReference>
<evidence type="ECO:0000256" key="5">
    <source>
        <dbReference type="ARBA" id="ARBA00023133"/>
    </source>
</evidence>
<comment type="similarity">
    <text evidence="6">Belongs to the protoporphyrinogen/coproporphyrinogen oxidase family. Coproporphyrinogen III oxidase subfamily.</text>
</comment>
<evidence type="ECO:0000313" key="8">
    <source>
        <dbReference type="EMBL" id="ACM22054.1"/>
    </source>
</evidence>
<dbReference type="SUPFAM" id="SSF54373">
    <property type="entry name" value="FAD-linked reductases, C-terminal domain"/>
    <property type="match status" value="1"/>
</dbReference>
<sequence>MKKAIIVGGGITGLATAWLLREKAKKAGMELEIALLEKEERVGGKIRSIKADGYLCEWGPNGFLDNKPQTLDLCRDLQADSQLLRSNDNARKRFIYSEGFLHQLPENGPSFFKSKLISWPGKLRLALEPTPFIAKAPDGVDETLAAFGRRRLGDEALRKLIAPMVSGIFAGDPETMSLQSCFPRIAELEREYGGLVMAMVKLAKKKKQELAEGKAVASAAGPGGILTSFRDGLQTLTEIIRGQLGCEVLSVGEEVVRIRKGSSVPYRVETTSRELDADVVVLATPAYATGQMLEGLDSAMTGILGQIPYATMSVVCLGYEQDKISHDLNGFGYLIPKGEGMNILGTLWDSSIFENRAPQGRVLLRSMMGGACFPEYIKLSDEEVQRRVCDNLKTIMGIAAPPDFVRIFRHEKAIPQYTVGHGKRLQALLDAGRNHQGLLLTGNSYRGIGLNDCVAAAVRSSNEVMEHLQKR</sequence>
<dbReference type="KEGG" id="geo:Geob_3715"/>
<dbReference type="GO" id="GO:0006783">
    <property type="term" value="P:heme biosynthetic process"/>
    <property type="evidence" value="ECO:0007669"/>
    <property type="project" value="UniProtKB-UniRule"/>
</dbReference>
<comment type="function">
    <text evidence="6">Involved in coproporphyrin-dependent heme b biosynthesis. Catalyzes the oxidation of coproporphyrinogen III to coproporphyrin III.</text>
</comment>
<keyword evidence="4 6" id="KW-0560">Oxidoreductase</keyword>
<comment type="catalytic activity">
    <reaction evidence="6">
        <text>coproporphyrinogen III + 3 O2 = coproporphyrin III + 3 H2O2</text>
        <dbReference type="Rhea" id="RHEA:43436"/>
        <dbReference type="ChEBI" id="CHEBI:15379"/>
        <dbReference type="ChEBI" id="CHEBI:16240"/>
        <dbReference type="ChEBI" id="CHEBI:57309"/>
        <dbReference type="ChEBI" id="CHEBI:131725"/>
        <dbReference type="EC" id="1.3.3.15"/>
    </reaction>
</comment>
<dbReference type="HOGENOM" id="CLU_009629_3_0_7"/>
<dbReference type="PANTHER" id="PTHR42923">
    <property type="entry name" value="PROTOPORPHYRINOGEN OXIDASE"/>
    <property type="match status" value="1"/>
</dbReference>
<keyword evidence="3 6" id="KW-0274">FAD</keyword>
<dbReference type="OrthoDB" id="20837at2"/>
<keyword evidence="5 6" id="KW-0350">Heme biosynthesis</keyword>
<dbReference type="Gene3D" id="3.50.50.60">
    <property type="entry name" value="FAD/NAD(P)-binding domain"/>
    <property type="match status" value="1"/>
</dbReference>
<evidence type="ECO:0000256" key="2">
    <source>
        <dbReference type="ARBA" id="ARBA00022630"/>
    </source>
</evidence>
<protein>
    <recommendedName>
        <fullName evidence="6">Coproporphyrinogen III oxidase</fullName>
        <ecNumber evidence="6">1.3.3.15</ecNumber>
    </recommendedName>
</protein>
<feature type="domain" description="Amine oxidase" evidence="7">
    <location>
        <begin position="11"/>
        <end position="465"/>
    </location>
</feature>
<evidence type="ECO:0000256" key="6">
    <source>
        <dbReference type="RuleBase" id="RU364052"/>
    </source>
</evidence>
<dbReference type="InterPro" id="IPR036188">
    <property type="entry name" value="FAD/NAD-bd_sf"/>
</dbReference>
<dbReference type="EMBL" id="CP001390">
    <property type="protein sequence ID" value="ACM22054.1"/>
    <property type="molecule type" value="Genomic_DNA"/>
</dbReference>
<gene>
    <name evidence="8" type="primary">hemY</name>
    <name evidence="8" type="ordered locus">Geob_3715</name>
</gene>
<dbReference type="Proteomes" id="UP000007721">
    <property type="component" value="Chromosome"/>
</dbReference>
<evidence type="ECO:0000313" key="9">
    <source>
        <dbReference type="Proteomes" id="UP000007721"/>
    </source>
</evidence>
<evidence type="ECO:0000256" key="4">
    <source>
        <dbReference type="ARBA" id="ARBA00023002"/>
    </source>
</evidence>
<name>B9M733_GEODF</name>
<dbReference type="SUPFAM" id="SSF51905">
    <property type="entry name" value="FAD/NAD(P)-binding domain"/>
    <property type="match status" value="1"/>
</dbReference>
<dbReference type="STRING" id="316067.Geob_3715"/>
<dbReference type="Gene3D" id="1.10.3110.10">
    <property type="entry name" value="protoporphyrinogen ix oxidase, domain 3"/>
    <property type="match status" value="1"/>
</dbReference>
<evidence type="ECO:0000259" key="7">
    <source>
        <dbReference type="Pfam" id="PF01593"/>
    </source>
</evidence>
<keyword evidence="2 6" id="KW-0285">Flavoprotein</keyword>
<dbReference type="EC" id="1.3.3.15" evidence="6"/>
<dbReference type="NCBIfam" id="TIGR00562">
    <property type="entry name" value="proto_IX_ox"/>
    <property type="match status" value="1"/>
</dbReference>
<dbReference type="InterPro" id="IPR002937">
    <property type="entry name" value="Amino_oxidase"/>
</dbReference>
<accession>B9M733</accession>
<comment type="pathway">
    <text evidence="6">Porphyrin-containing compound metabolism; protoheme biosynthesis.</text>
</comment>
<organism evidence="8 9">
    <name type="scientific">Geotalea daltonii (strain DSM 22248 / JCM 15807 / FRC-32)</name>
    <name type="common">Geobacter daltonii</name>
    <dbReference type="NCBI Taxonomy" id="316067"/>
    <lineage>
        <taxon>Bacteria</taxon>
        <taxon>Pseudomonadati</taxon>
        <taxon>Thermodesulfobacteriota</taxon>
        <taxon>Desulfuromonadia</taxon>
        <taxon>Geobacterales</taxon>
        <taxon>Geobacteraceae</taxon>
        <taxon>Geotalea</taxon>
    </lineage>
</organism>
<dbReference type="Pfam" id="PF01593">
    <property type="entry name" value="Amino_oxidase"/>
    <property type="match status" value="1"/>
</dbReference>
<keyword evidence="6" id="KW-0963">Cytoplasm</keyword>
<keyword evidence="9" id="KW-1185">Reference proteome</keyword>
<evidence type="ECO:0000256" key="3">
    <source>
        <dbReference type="ARBA" id="ARBA00022827"/>
    </source>
</evidence>
<dbReference type="RefSeq" id="WP_012648780.1">
    <property type="nucleotide sequence ID" value="NC_011979.1"/>
</dbReference>
<dbReference type="GO" id="GO:0005737">
    <property type="term" value="C:cytoplasm"/>
    <property type="evidence" value="ECO:0007669"/>
    <property type="project" value="UniProtKB-SubCell"/>
</dbReference>
<dbReference type="InterPro" id="IPR050464">
    <property type="entry name" value="Zeta_carotene_desat/Oxidored"/>
</dbReference>
<comment type="cofactor">
    <cofactor evidence="1 6">
        <name>FAD</name>
        <dbReference type="ChEBI" id="CHEBI:57692"/>
    </cofactor>
</comment>
<proteinExistence type="inferred from homology"/>
<evidence type="ECO:0000256" key="1">
    <source>
        <dbReference type="ARBA" id="ARBA00001974"/>
    </source>
</evidence>
<dbReference type="eggNOG" id="COG1232">
    <property type="taxonomic scope" value="Bacteria"/>
</dbReference>
<comment type="subcellular location">
    <subcellularLocation>
        <location evidence="6">Cytoplasm</location>
    </subcellularLocation>
</comment>
<dbReference type="Gene3D" id="3.90.660.20">
    <property type="entry name" value="Protoporphyrinogen oxidase, mitochondrial, domain 2"/>
    <property type="match status" value="1"/>
</dbReference>
<dbReference type="PANTHER" id="PTHR42923:SF3">
    <property type="entry name" value="PROTOPORPHYRINOGEN OXIDASE"/>
    <property type="match status" value="1"/>
</dbReference>
<dbReference type="GO" id="GO:0004729">
    <property type="term" value="F:oxygen-dependent protoporphyrinogen oxidase activity"/>
    <property type="evidence" value="ECO:0007669"/>
    <property type="project" value="UniProtKB-UniRule"/>
</dbReference>
<dbReference type="AlphaFoldDB" id="B9M733"/>